<accession>A0A8T2KSP6</accession>
<proteinExistence type="predicted"/>
<dbReference type="EMBL" id="JAICCE010000021">
    <property type="protein sequence ID" value="KAG9262610.1"/>
    <property type="molecule type" value="Genomic_DNA"/>
</dbReference>
<gene>
    <name evidence="2" type="ORF">AMEX_G24402</name>
</gene>
<reference evidence="2 3" key="1">
    <citation type="submission" date="2021-07" db="EMBL/GenBank/DDBJ databases">
        <authorList>
            <person name="Imarazene B."/>
            <person name="Zahm M."/>
            <person name="Klopp C."/>
            <person name="Cabau C."/>
            <person name="Beille S."/>
            <person name="Jouanno E."/>
            <person name="Castinel A."/>
            <person name="Lluch J."/>
            <person name="Gil L."/>
            <person name="Kuchtly C."/>
            <person name="Lopez Roques C."/>
            <person name="Donnadieu C."/>
            <person name="Parrinello H."/>
            <person name="Journot L."/>
            <person name="Du K."/>
            <person name="Schartl M."/>
            <person name="Retaux S."/>
            <person name="Guiguen Y."/>
        </authorList>
    </citation>
    <scope>NUCLEOTIDE SEQUENCE [LARGE SCALE GENOMIC DNA]</scope>
    <source>
        <strain evidence="2">Pach_M1</strain>
        <tissue evidence="2">Testis</tissue>
    </source>
</reference>
<dbReference type="AlphaFoldDB" id="A0A8T2KSP6"/>
<feature type="region of interest" description="Disordered" evidence="1">
    <location>
        <begin position="441"/>
        <end position="473"/>
    </location>
</feature>
<sequence length="488" mass="54937">MSRTEDQRTVSDTEDYKIFFGLTRKGFLDTHSKIKSLMGTVLPQSTGGDVLGSRTIADLTDNILKDVLRQTSSTLIKLCENESSYSVTQAQQMGSDMAEKLVDSTADKMLEYWHLCIVSNWLTAASYDHCVDPNVVIDSLSSRMAKDALSTFFQYLLSICIRQMPSKTRSVFVDSPMSRFLMDVAENAVGSLKLGASEKRVYKKYSLFSEKILRAMLGCAEEEKEEDDKDFDSEKDILEVSRSYRKTLKTETHKFIRSSILKETSKITASIPGLSDPGFHLTAKLKRCASLTSSEIVELLTSALSLIFIKNIYPNHDKSVVERISKALLKLTQDKLKEAIKTNLLLRSKQSMSTSQSAVLQAGSNRVVRRIIRDIKEYLMASLLEKTQASVPAKKFLKSMKRQLDIMVHEQIPILQPSLLTRIKRTFRQLRNRIRKMFATKVSPLNVPPTTGVQESSPPDPPSVSPPEKKKKKSCIFSRLCRTSGCSK</sequence>
<protein>
    <submittedName>
        <fullName evidence="2">Uncharacterized protein</fullName>
    </submittedName>
</protein>
<evidence type="ECO:0000313" key="2">
    <source>
        <dbReference type="EMBL" id="KAG9262610.1"/>
    </source>
</evidence>
<organism evidence="2 3">
    <name type="scientific">Astyanax mexicanus</name>
    <name type="common">Blind cave fish</name>
    <name type="synonym">Astyanax fasciatus mexicanus</name>
    <dbReference type="NCBI Taxonomy" id="7994"/>
    <lineage>
        <taxon>Eukaryota</taxon>
        <taxon>Metazoa</taxon>
        <taxon>Chordata</taxon>
        <taxon>Craniata</taxon>
        <taxon>Vertebrata</taxon>
        <taxon>Euteleostomi</taxon>
        <taxon>Actinopterygii</taxon>
        <taxon>Neopterygii</taxon>
        <taxon>Teleostei</taxon>
        <taxon>Ostariophysi</taxon>
        <taxon>Characiformes</taxon>
        <taxon>Characoidei</taxon>
        <taxon>Acestrorhamphidae</taxon>
        <taxon>Acestrorhamphinae</taxon>
        <taxon>Astyanax</taxon>
    </lineage>
</organism>
<dbReference type="Proteomes" id="UP000752171">
    <property type="component" value="Unassembled WGS sequence"/>
</dbReference>
<evidence type="ECO:0000256" key="1">
    <source>
        <dbReference type="SAM" id="MobiDB-lite"/>
    </source>
</evidence>
<name>A0A8T2KSP6_ASTMX</name>
<comment type="caution">
    <text evidence="2">The sequence shown here is derived from an EMBL/GenBank/DDBJ whole genome shotgun (WGS) entry which is preliminary data.</text>
</comment>
<evidence type="ECO:0000313" key="3">
    <source>
        <dbReference type="Proteomes" id="UP000752171"/>
    </source>
</evidence>